<dbReference type="Gene3D" id="3.40.1190.20">
    <property type="match status" value="1"/>
</dbReference>
<evidence type="ECO:0000259" key="4">
    <source>
        <dbReference type="Pfam" id="PF00294"/>
    </source>
</evidence>
<dbReference type="InterPro" id="IPR050306">
    <property type="entry name" value="PfkB_Carbo_kinase"/>
</dbReference>
<dbReference type="InterPro" id="IPR011611">
    <property type="entry name" value="PfkB_dom"/>
</dbReference>
<dbReference type="AlphaFoldDB" id="A0A6N8IXT2"/>
<dbReference type="GO" id="GO:0008673">
    <property type="term" value="F:2-dehydro-3-deoxygluconokinase activity"/>
    <property type="evidence" value="ECO:0007669"/>
    <property type="project" value="TreeGrafter"/>
</dbReference>
<comment type="similarity">
    <text evidence="1">Belongs to the carbohydrate kinase PfkB family.</text>
</comment>
<keyword evidence="2" id="KW-0808">Transferase</keyword>
<dbReference type="GO" id="GO:0019698">
    <property type="term" value="P:D-galacturonate catabolic process"/>
    <property type="evidence" value="ECO:0007669"/>
    <property type="project" value="TreeGrafter"/>
</dbReference>
<dbReference type="GO" id="GO:0005829">
    <property type="term" value="C:cytosol"/>
    <property type="evidence" value="ECO:0007669"/>
    <property type="project" value="TreeGrafter"/>
</dbReference>
<dbReference type="InterPro" id="IPR029056">
    <property type="entry name" value="Ribokinase-like"/>
</dbReference>
<evidence type="ECO:0000256" key="3">
    <source>
        <dbReference type="ARBA" id="ARBA00022777"/>
    </source>
</evidence>
<dbReference type="EMBL" id="WSEL01000009">
    <property type="protein sequence ID" value="MVQ31578.1"/>
    <property type="molecule type" value="Genomic_DNA"/>
</dbReference>
<feature type="domain" description="Carbohydrate kinase PfkB" evidence="4">
    <location>
        <begin position="3"/>
        <end position="298"/>
    </location>
</feature>
<dbReference type="GO" id="GO:0042840">
    <property type="term" value="P:D-glucuronate catabolic process"/>
    <property type="evidence" value="ECO:0007669"/>
    <property type="project" value="TreeGrafter"/>
</dbReference>
<accession>A0A6N8IXT2</accession>
<dbReference type="Proteomes" id="UP000469385">
    <property type="component" value="Unassembled WGS sequence"/>
</dbReference>
<evidence type="ECO:0000313" key="6">
    <source>
        <dbReference type="Proteomes" id="UP000469385"/>
    </source>
</evidence>
<evidence type="ECO:0000256" key="1">
    <source>
        <dbReference type="ARBA" id="ARBA00010688"/>
    </source>
</evidence>
<protein>
    <submittedName>
        <fullName evidence="5">Sugar kinase</fullName>
    </submittedName>
</protein>
<gene>
    <name evidence="5" type="ORF">GON04_19125</name>
</gene>
<evidence type="ECO:0000256" key="2">
    <source>
        <dbReference type="ARBA" id="ARBA00022679"/>
    </source>
</evidence>
<dbReference type="SUPFAM" id="SSF53613">
    <property type="entry name" value="Ribokinase-like"/>
    <property type="match status" value="1"/>
</dbReference>
<dbReference type="RefSeq" id="WP_157399615.1">
    <property type="nucleotide sequence ID" value="NZ_WSEL01000009.1"/>
</dbReference>
<keyword evidence="3 5" id="KW-0418">Kinase</keyword>
<sequence length="306" mass="31793">MFDVTALGEGMVEFNQTSPGEPNYLQGFGGDTSNAVIAAARAGVRTAYLSRVGDDGFGRSLLELWRREGVDTSAVDADPAGPTGLYFVTHGPAGHEFSYRRAGSGAARMTPAWLQGAAPQAVLRATRILHVSGISLALSPSARETALQAMRQLRAAGGRVAFDANLRLKLWTLEEARAGIAQAMAACDIFLPSLDDVTALNGLREPDAVVDWGHAAGATQVVLKLGAEGCLVSTGGRRERIAAHRVQAVDATGAGDCYSGNLLARLAQGDDLFTAARYANAAAALAVQGWGAVAPLPTAPQVKALL</sequence>
<dbReference type="PANTHER" id="PTHR43085">
    <property type="entry name" value="HEXOKINASE FAMILY MEMBER"/>
    <property type="match status" value="1"/>
</dbReference>
<dbReference type="Pfam" id="PF00294">
    <property type="entry name" value="PfkB"/>
    <property type="match status" value="1"/>
</dbReference>
<dbReference type="PANTHER" id="PTHR43085:SF15">
    <property type="entry name" value="2-DEHYDRO-3-DEOXYGLUCONOKINASE"/>
    <property type="match status" value="1"/>
</dbReference>
<reference evidence="5 6" key="1">
    <citation type="submission" date="2019-12" db="EMBL/GenBank/DDBJ databases">
        <authorList>
            <person name="Huq M.A."/>
        </authorList>
    </citation>
    <scope>NUCLEOTIDE SEQUENCE [LARGE SCALE GENOMIC DNA]</scope>
    <source>
        <strain evidence="5 6">MAH-25</strain>
    </source>
</reference>
<organism evidence="5 6">
    <name type="scientific">Ramlibacter pinisoli</name>
    <dbReference type="NCBI Taxonomy" id="2682844"/>
    <lineage>
        <taxon>Bacteria</taxon>
        <taxon>Pseudomonadati</taxon>
        <taxon>Pseudomonadota</taxon>
        <taxon>Betaproteobacteria</taxon>
        <taxon>Burkholderiales</taxon>
        <taxon>Comamonadaceae</taxon>
        <taxon>Ramlibacter</taxon>
    </lineage>
</organism>
<keyword evidence="6" id="KW-1185">Reference proteome</keyword>
<proteinExistence type="inferred from homology"/>
<dbReference type="CDD" id="cd01166">
    <property type="entry name" value="KdgK"/>
    <property type="match status" value="1"/>
</dbReference>
<comment type="caution">
    <text evidence="5">The sequence shown here is derived from an EMBL/GenBank/DDBJ whole genome shotgun (WGS) entry which is preliminary data.</text>
</comment>
<evidence type="ECO:0000313" key="5">
    <source>
        <dbReference type="EMBL" id="MVQ31578.1"/>
    </source>
</evidence>
<name>A0A6N8IXT2_9BURK</name>
<dbReference type="GO" id="GO:0006974">
    <property type="term" value="P:DNA damage response"/>
    <property type="evidence" value="ECO:0007669"/>
    <property type="project" value="TreeGrafter"/>
</dbReference>